<proteinExistence type="inferred from homology"/>
<feature type="transmembrane region" description="Helical" evidence="9">
    <location>
        <begin position="38"/>
        <end position="59"/>
    </location>
</feature>
<feature type="transmembrane region" description="Helical" evidence="9">
    <location>
        <begin position="274"/>
        <end position="294"/>
    </location>
</feature>
<dbReference type="SUPFAM" id="SSF81321">
    <property type="entry name" value="Family A G protein-coupled receptor-like"/>
    <property type="match status" value="1"/>
</dbReference>
<dbReference type="PANTHER" id="PTHR24243">
    <property type="entry name" value="G-PROTEIN COUPLED RECEPTOR"/>
    <property type="match status" value="1"/>
</dbReference>
<dbReference type="AlphaFoldDB" id="A0A914X0Q1"/>
<dbReference type="Gene3D" id="1.20.1070.10">
    <property type="entry name" value="Rhodopsin 7-helix transmembrane proteins"/>
    <property type="match status" value="1"/>
</dbReference>
<keyword evidence="7 8" id="KW-0807">Transducer</keyword>
<keyword evidence="5 9" id="KW-0472">Membrane</keyword>
<dbReference type="GO" id="GO:0005886">
    <property type="term" value="C:plasma membrane"/>
    <property type="evidence" value="ECO:0007669"/>
    <property type="project" value="TreeGrafter"/>
</dbReference>
<feature type="transmembrane region" description="Helical" evidence="9">
    <location>
        <begin position="71"/>
        <end position="92"/>
    </location>
</feature>
<evidence type="ECO:0000256" key="9">
    <source>
        <dbReference type="SAM" id="Phobius"/>
    </source>
</evidence>
<evidence type="ECO:0000256" key="5">
    <source>
        <dbReference type="ARBA" id="ARBA00023136"/>
    </source>
</evidence>
<protein>
    <submittedName>
        <fullName evidence="12">G-protein coupled receptors family 1 profile domain-containing protein</fullName>
    </submittedName>
</protein>
<keyword evidence="3 9" id="KW-1133">Transmembrane helix</keyword>
<feature type="transmembrane region" description="Helical" evidence="9">
    <location>
        <begin position="223"/>
        <end position="245"/>
    </location>
</feature>
<dbReference type="PANTHER" id="PTHR24243:SF208">
    <property type="entry name" value="PYROKININ-1 RECEPTOR"/>
    <property type="match status" value="1"/>
</dbReference>
<keyword evidence="11" id="KW-1185">Reference proteome</keyword>
<evidence type="ECO:0000256" key="4">
    <source>
        <dbReference type="ARBA" id="ARBA00023040"/>
    </source>
</evidence>
<keyword evidence="4 8" id="KW-0297">G-protein coupled receptor</keyword>
<evidence type="ECO:0000256" key="2">
    <source>
        <dbReference type="ARBA" id="ARBA00022692"/>
    </source>
</evidence>
<dbReference type="PRINTS" id="PR00237">
    <property type="entry name" value="GPCRRHODOPSN"/>
</dbReference>
<comment type="subcellular location">
    <subcellularLocation>
        <location evidence="1">Membrane</location>
        <topology evidence="1">Multi-pass membrane protein</topology>
    </subcellularLocation>
</comment>
<evidence type="ECO:0000256" key="1">
    <source>
        <dbReference type="ARBA" id="ARBA00004141"/>
    </source>
</evidence>
<dbReference type="InterPro" id="IPR000276">
    <property type="entry name" value="GPCR_Rhodpsn"/>
</dbReference>
<dbReference type="PROSITE" id="PS00237">
    <property type="entry name" value="G_PROTEIN_RECEP_F1_1"/>
    <property type="match status" value="1"/>
</dbReference>
<evidence type="ECO:0000313" key="11">
    <source>
        <dbReference type="Proteomes" id="UP000887566"/>
    </source>
</evidence>
<evidence type="ECO:0000256" key="7">
    <source>
        <dbReference type="ARBA" id="ARBA00023224"/>
    </source>
</evidence>
<dbReference type="WBParaSite" id="PSAMB.scaffold615size45621.g7456.t1">
    <property type="protein sequence ID" value="PSAMB.scaffold615size45621.g7456.t1"/>
    <property type="gene ID" value="PSAMB.scaffold615size45621.g7456"/>
</dbReference>
<keyword evidence="6 8" id="KW-0675">Receptor</keyword>
<dbReference type="Pfam" id="PF00001">
    <property type="entry name" value="7tm_1"/>
    <property type="match status" value="1"/>
</dbReference>
<dbReference type="Proteomes" id="UP000887566">
    <property type="component" value="Unplaced"/>
</dbReference>
<organism evidence="11 12">
    <name type="scientific">Plectus sambesii</name>
    <dbReference type="NCBI Taxonomy" id="2011161"/>
    <lineage>
        <taxon>Eukaryota</taxon>
        <taxon>Metazoa</taxon>
        <taxon>Ecdysozoa</taxon>
        <taxon>Nematoda</taxon>
        <taxon>Chromadorea</taxon>
        <taxon>Plectida</taxon>
        <taxon>Plectina</taxon>
        <taxon>Plectoidea</taxon>
        <taxon>Plectidae</taxon>
        <taxon>Plectus</taxon>
    </lineage>
</organism>
<reference evidence="12" key="1">
    <citation type="submission" date="2022-11" db="UniProtKB">
        <authorList>
            <consortium name="WormBaseParasite"/>
        </authorList>
    </citation>
    <scope>IDENTIFICATION</scope>
</reference>
<evidence type="ECO:0000259" key="10">
    <source>
        <dbReference type="PROSITE" id="PS50262"/>
    </source>
</evidence>
<evidence type="ECO:0000256" key="3">
    <source>
        <dbReference type="ARBA" id="ARBA00022989"/>
    </source>
</evidence>
<comment type="similarity">
    <text evidence="8">Belongs to the G-protein coupled receptor 1 family.</text>
</comment>
<dbReference type="PROSITE" id="PS50262">
    <property type="entry name" value="G_PROTEIN_RECEP_F1_2"/>
    <property type="match status" value="1"/>
</dbReference>
<evidence type="ECO:0000256" key="6">
    <source>
        <dbReference type="ARBA" id="ARBA00023170"/>
    </source>
</evidence>
<dbReference type="InterPro" id="IPR017452">
    <property type="entry name" value="GPCR_Rhodpsn_7TM"/>
</dbReference>
<dbReference type="GO" id="GO:0008188">
    <property type="term" value="F:neuropeptide receptor activity"/>
    <property type="evidence" value="ECO:0007669"/>
    <property type="project" value="TreeGrafter"/>
</dbReference>
<feature type="transmembrane region" description="Helical" evidence="9">
    <location>
        <begin position="314"/>
        <end position="340"/>
    </location>
</feature>
<feature type="transmembrane region" description="Helical" evidence="9">
    <location>
        <begin position="155"/>
        <end position="175"/>
    </location>
</feature>
<keyword evidence="2 8" id="KW-0812">Transmembrane</keyword>
<evidence type="ECO:0000313" key="12">
    <source>
        <dbReference type="WBParaSite" id="PSAMB.scaffold615size45621.g7456.t1"/>
    </source>
</evidence>
<sequence>MVGDCENLSFPDGNLTAYVYILLGGRCVELSIALPTVILYAIILFLGIVGNVCTCIVIIRNTSMHTATNYYLFSLAVSDLLMLVLGLPMELFSALDTVYPYRFGEFVCKLRAFLVEFTSYASILTITAFSIERWLAICFPLKVQLFSKLTRASKLISLAWAVAFVCATPMGHYVIINRLPLPTFAINQSWTHLVSDDGWTVKDTDFCALDVAAPTAQRVLIQFAFWAFFCVPIVIISVLYVHIGLKLRVADEYLRKSDDMAKDRRRVYRARKSVLRVLVAVVAAFFICWLPFHAQRMLTIIVDSANVSAAMQQIYLFIFYLSGYFYYANSAVNPIIYNVLSQKFRRAFCRTIFPKTLAKMLIDTSSDKCTVTRKSLHVFSSTRRNFVSMPGTFVNATAPRSVTLIRGRIDGERATINEGCKLSTPVHLLPNKQVHSMVELPNDSQNVSDIERLFRIVQLNDSNNRTICATPPMF</sequence>
<feature type="transmembrane region" description="Helical" evidence="9">
    <location>
        <begin position="112"/>
        <end position="135"/>
    </location>
</feature>
<feature type="domain" description="G-protein coupled receptors family 1 profile" evidence="10">
    <location>
        <begin position="50"/>
        <end position="337"/>
    </location>
</feature>
<accession>A0A914X0Q1</accession>
<evidence type="ECO:0000256" key="8">
    <source>
        <dbReference type="RuleBase" id="RU000688"/>
    </source>
</evidence>
<name>A0A914X0Q1_9BILA</name>